<dbReference type="AlphaFoldDB" id="A0A553JZG0"/>
<reference evidence="5 6" key="1">
    <citation type="submission" date="2019-07" db="EMBL/GenBank/DDBJ databases">
        <authorList>
            <person name="Zhou L.-Y."/>
        </authorList>
    </citation>
    <scope>NUCLEOTIDE SEQUENCE [LARGE SCALE GENOMIC DNA]</scope>
    <source>
        <strain evidence="5 6">YIM 101269</strain>
    </source>
</reference>
<dbReference type="OrthoDB" id="9815825at2"/>
<keyword evidence="2" id="KW-0560">Oxidoreductase</keyword>
<dbReference type="Pfam" id="PF22725">
    <property type="entry name" value="GFO_IDH_MocA_C3"/>
    <property type="match status" value="1"/>
</dbReference>
<dbReference type="RefSeq" id="WP_143938574.1">
    <property type="nucleotide sequence ID" value="NZ_VKKG01000004.1"/>
</dbReference>
<protein>
    <submittedName>
        <fullName evidence="5">Gfo/Idh/MocA family oxidoreductase</fullName>
    </submittedName>
</protein>
<gene>
    <name evidence="5" type="ORF">FOJ82_11250</name>
</gene>
<evidence type="ECO:0000256" key="1">
    <source>
        <dbReference type="ARBA" id="ARBA00010928"/>
    </source>
</evidence>
<name>A0A553JZG0_9ACTN</name>
<dbReference type="InterPro" id="IPR000683">
    <property type="entry name" value="Gfo/Idh/MocA-like_OxRdtase_N"/>
</dbReference>
<dbReference type="GO" id="GO:0016491">
    <property type="term" value="F:oxidoreductase activity"/>
    <property type="evidence" value="ECO:0007669"/>
    <property type="project" value="UniProtKB-KW"/>
</dbReference>
<evidence type="ECO:0000313" key="6">
    <source>
        <dbReference type="Proteomes" id="UP000317638"/>
    </source>
</evidence>
<sequence>MDTIRWGFVGAGGIADVMASDFGFVPNAELAAIASRDLGRAEEFAAKHGIERAYGSYADLLDDETIDVVYLANTHPHHHDVALAAIERGKALLVEKSFTATLAGTEEVVAAARAKGVFCMEAMWTRFLPAVAAAREVVAWGRIGDVLGVQGDLSAYRAYDPSHRLFDPATGGGAMLDLGVYVVSFAQSFLGAGRAVNCVGRFAPNGVDMAAAINIEHEGGGLASLACGFDGHGPGRMVVHGTKGWIEVEPRFHHPTTLSVHRTGVLPRVIEANMTGRGYCHEITEVTDRVLAGDTESPVMPLSDTIEVMRILEECLRQLGIEQSEARVAI</sequence>
<comment type="similarity">
    <text evidence="1">Belongs to the Gfo/Idh/MocA family.</text>
</comment>
<dbReference type="GO" id="GO:0000166">
    <property type="term" value="F:nucleotide binding"/>
    <property type="evidence" value="ECO:0007669"/>
    <property type="project" value="InterPro"/>
</dbReference>
<comment type="caution">
    <text evidence="5">The sequence shown here is derived from an EMBL/GenBank/DDBJ whole genome shotgun (WGS) entry which is preliminary data.</text>
</comment>
<dbReference type="EMBL" id="VKKG01000004">
    <property type="protein sequence ID" value="TRY17834.1"/>
    <property type="molecule type" value="Genomic_DNA"/>
</dbReference>
<dbReference type="Gene3D" id="3.40.50.720">
    <property type="entry name" value="NAD(P)-binding Rossmann-like Domain"/>
    <property type="match status" value="1"/>
</dbReference>
<keyword evidence="6" id="KW-1185">Reference proteome</keyword>
<proteinExistence type="inferred from homology"/>
<evidence type="ECO:0000259" key="4">
    <source>
        <dbReference type="Pfam" id="PF22725"/>
    </source>
</evidence>
<dbReference type="InterPro" id="IPR036291">
    <property type="entry name" value="NAD(P)-bd_dom_sf"/>
</dbReference>
<accession>A0A553JZG0</accession>
<dbReference type="PANTHER" id="PTHR22604">
    <property type="entry name" value="OXIDOREDUCTASES"/>
    <property type="match status" value="1"/>
</dbReference>
<dbReference type="PANTHER" id="PTHR22604:SF105">
    <property type="entry name" value="TRANS-1,2-DIHYDROBENZENE-1,2-DIOL DEHYDROGENASE"/>
    <property type="match status" value="1"/>
</dbReference>
<dbReference type="InterPro" id="IPR055170">
    <property type="entry name" value="GFO_IDH_MocA-like_dom"/>
</dbReference>
<dbReference type="Pfam" id="PF01408">
    <property type="entry name" value="GFO_IDH_MocA"/>
    <property type="match status" value="1"/>
</dbReference>
<dbReference type="Proteomes" id="UP000317638">
    <property type="component" value="Unassembled WGS sequence"/>
</dbReference>
<feature type="domain" description="Gfo/Idh/MocA-like oxidoreductase N-terminal" evidence="3">
    <location>
        <begin position="4"/>
        <end position="121"/>
    </location>
</feature>
<dbReference type="InterPro" id="IPR050984">
    <property type="entry name" value="Gfo/Idh/MocA_domain"/>
</dbReference>
<dbReference type="SUPFAM" id="SSF51735">
    <property type="entry name" value="NAD(P)-binding Rossmann-fold domains"/>
    <property type="match status" value="1"/>
</dbReference>
<evidence type="ECO:0000256" key="2">
    <source>
        <dbReference type="ARBA" id="ARBA00023002"/>
    </source>
</evidence>
<dbReference type="Gene3D" id="3.30.360.10">
    <property type="entry name" value="Dihydrodipicolinate Reductase, domain 2"/>
    <property type="match status" value="1"/>
</dbReference>
<feature type="domain" description="GFO/IDH/MocA-like oxidoreductase" evidence="4">
    <location>
        <begin position="132"/>
        <end position="247"/>
    </location>
</feature>
<dbReference type="SUPFAM" id="SSF55347">
    <property type="entry name" value="Glyceraldehyde-3-phosphate dehydrogenase-like, C-terminal domain"/>
    <property type="match status" value="1"/>
</dbReference>
<organism evidence="5 6">
    <name type="scientific">Tessaracoccus rhinocerotis</name>
    <dbReference type="NCBI Taxonomy" id="1689449"/>
    <lineage>
        <taxon>Bacteria</taxon>
        <taxon>Bacillati</taxon>
        <taxon>Actinomycetota</taxon>
        <taxon>Actinomycetes</taxon>
        <taxon>Propionibacteriales</taxon>
        <taxon>Propionibacteriaceae</taxon>
        <taxon>Tessaracoccus</taxon>
    </lineage>
</organism>
<evidence type="ECO:0000259" key="3">
    <source>
        <dbReference type="Pfam" id="PF01408"/>
    </source>
</evidence>
<evidence type="ECO:0000313" key="5">
    <source>
        <dbReference type="EMBL" id="TRY17834.1"/>
    </source>
</evidence>